<feature type="signal peptide" evidence="1">
    <location>
        <begin position="1"/>
        <end position="25"/>
    </location>
</feature>
<dbReference type="InterPro" id="IPR015000">
    <property type="entry name" value="EipB-like"/>
</dbReference>
<dbReference type="Pfam" id="PF08904">
    <property type="entry name" value="EipB_like"/>
    <property type="match status" value="1"/>
</dbReference>
<dbReference type="EMBL" id="JACIDR010000005">
    <property type="protein sequence ID" value="MBB3974312.1"/>
    <property type="molecule type" value="Genomic_DNA"/>
</dbReference>
<evidence type="ECO:0000256" key="1">
    <source>
        <dbReference type="SAM" id="SignalP"/>
    </source>
</evidence>
<sequence length="279" mass="30885">MIKLRRSLAAAAALTIALAAAPAVRAEVTLAPHRAVYELKLRETRGSTQVDQVRGRIVYEFTGNACDGYALNFRQVTEIASEEGDTNVSDLRSATWEDGKAQSFRFTAQNFLNQQLDRDTDGRAERSGEALKVTLRKPASASSAFDPGTLFPTEHLVKIIEAGKRGDQLLEARIYDGSENGDKTYDTLSVVGKGHDAPPADLEAPARVPELAKARFWPVTVSYFERGKKADGEQTPDYQMSFKLYENGLSRDLRIDYGEFVLDGELKELEFFKPTPGCR</sequence>
<dbReference type="RefSeq" id="WP_343066264.1">
    <property type="nucleotide sequence ID" value="NZ_JACIDR010000005.1"/>
</dbReference>
<comment type="caution">
    <text evidence="2">The sequence shown here is derived from an EMBL/GenBank/DDBJ whole genome shotgun (WGS) entry which is preliminary data.</text>
</comment>
<name>A0A7W6GGQ1_9HYPH</name>
<keyword evidence="1" id="KW-0732">Signal</keyword>
<organism evidence="2 3">
    <name type="scientific">Hansschlegelia beijingensis</name>
    <dbReference type="NCBI Taxonomy" id="1133344"/>
    <lineage>
        <taxon>Bacteria</taxon>
        <taxon>Pseudomonadati</taxon>
        <taxon>Pseudomonadota</taxon>
        <taxon>Alphaproteobacteria</taxon>
        <taxon>Hyphomicrobiales</taxon>
        <taxon>Methylopilaceae</taxon>
        <taxon>Hansschlegelia</taxon>
    </lineage>
</organism>
<reference evidence="2 3" key="1">
    <citation type="submission" date="2020-08" db="EMBL/GenBank/DDBJ databases">
        <title>Genomic Encyclopedia of Type Strains, Phase IV (KMG-IV): sequencing the most valuable type-strain genomes for metagenomic binning, comparative biology and taxonomic classification.</title>
        <authorList>
            <person name="Goeker M."/>
        </authorList>
    </citation>
    <scope>NUCLEOTIDE SEQUENCE [LARGE SCALE GENOMIC DNA]</scope>
    <source>
        <strain evidence="2 3">DSM 25481</strain>
    </source>
</reference>
<evidence type="ECO:0008006" key="4">
    <source>
        <dbReference type="Google" id="ProtNLM"/>
    </source>
</evidence>
<dbReference type="Proteomes" id="UP000528964">
    <property type="component" value="Unassembled WGS sequence"/>
</dbReference>
<evidence type="ECO:0000313" key="2">
    <source>
        <dbReference type="EMBL" id="MBB3974312.1"/>
    </source>
</evidence>
<gene>
    <name evidence="2" type="ORF">GGR24_002993</name>
</gene>
<proteinExistence type="predicted"/>
<feature type="chain" id="PRO_5030661803" description="DUF1849 family protein" evidence="1">
    <location>
        <begin position="26"/>
        <end position="279"/>
    </location>
</feature>
<protein>
    <recommendedName>
        <fullName evidence="4">DUF1849 family protein</fullName>
    </recommendedName>
</protein>
<accession>A0A7W6GGQ1</accession>
<dbReference type="AlphaFoldDB" id="A0A7W6GGQ1"/>
<evidence type="ECO:0000313" key="3">
    <source>
        <dbReference type="Proteomes" id="UP000528964"/>
    </source>
</evidence>
<keyword evidence="3" id="KW-1185">Reference proteome</keyword>